<sequence>MARSNKYSSINFNDIYEKKVINSGSSNSSSNSSPFHHSSSSSSSGHSSFGNHSKPAISNSRIHGHMLVLSKPAAPKPKPIIIPQTTQQPQPQKAPSVSAPPPVGKPAKGASDQPGSESDSISLRPQGRTGSGSAVVVSPLPSPGKPSSPLSSPLLKSDRFVPPHLRPGFVGREEKPGPPVVKGGVQGGRGRGQFGYPNVYGEDGRPKSGGGYERMRRIGGEPEHVDFMIRPGSSGGRPSSSG</sequence>
<reference evidence="2" key="1">
    <citation type="submission" date="2023-03" db="EMBL/GenBank/DDBJ databases">
        <authorList>
            <person name="Julca I."/>
        </authorList>
    </citation>
    <scope>NUCLEOTIDE SEQUENCE</scope>
</reference>
<feature type="compositionally biased region" description="Low complexity" evidence="1">
    <location>
        <begin position="22"/>
        <end position="53"/>
    </location>
</feature>
<accession>A0AAV1C2C8</accession>
<feature type="compositionally biased region" description="Low complexity" evidence="1">
    <location>
        <begin position="230"/>
        <end position="242"/>
    </location>
</feature>
<dbReference type="EMBL" id="OX459118">
    <property type="protein sequence ID" value="CAI9089298.1"/>
    <property type="molecule type" value="Genomic_DNA"/>
</dbReference>
<gene>
    <name evidence="2" type="ORF">OLC1_LOCUS1666</name>
</gene>
<evidence type="ECO:0000313" key="3">
    <source>
        <dbReference type="Proteomes" id="UP001161247"/>
    </source>
</evidence>
<feature type="compositionally biased region" description="Basic and acidic residues" evidence="1">
    <location>
        <begin position="213"/>
        <end position="227"/>
    </location>
</feature>
<feature type="compositionally biased region" description="Low complexity" evidence="1">
    <location>
        <begin position="81"/>
        <end position="97"/>
    </location>
</feature>
<feature type="region of interest" description="Disordered" evidence="1">
    <location>
        <begin position="21"/>
        <end position="242"/>
    </location>
</feature>
<protein>
    <submittedName>
        <fullName evidence="2">OLC1v1023853C1</fullName>
    </submittedName>
</protein>
<keyword evidence="3" id="KW-1185">Reference proteome</keyword>
<feature type="compositionally biased region" description="Gly residues" evidence="1">
    <location>
        <begin position="184"/>
        <end position="193"/>
    </location>
</feature>
<evidence type="ECO:0000256" key="1">
    <source>
        <dbReference type="SAM" id="MobiDB-lite"/>
    </source>
</evidence>
<organism evidence="2 3">
    <name type="scientific">Oldenlandia corymbosa var. corymbosa</name>
    <dbReference type="NCBI Taxonomy" id="529605"/>
    <lineage>
        <taxon>Eukaryota</taxon>
        <taxon>Viridiplantae</taxon>
        <taxon>Streptophyta</taxon>
        <taxon>Embryophyta</taxon>
        <taxon>Tracheophyta</taxon>
        <taxon>Spermatophyta</taxon>
        <taxon>Magnoliopsida</taxon>
        <taxon>eudicotyledons</taxon>
        <taxon>Gunneridae</taxon>
        <taxon>Pentapetalae</taxon>
        <taxon>asterids</taxon>
        <taxon>lamiids</taxon>
        <taxon>Gentianales</taxon>
        <taxon>Rubiaceae</taxon>
        <taxon>Rubioideae</taxon>
        <taxon>Spermacoceae</taxon>
        <taxon>Hedyotis-Oldenlandia complex</taxon>
        <taxon>Oldenlandia</taxon>
    </lineage>
</organism>
<dbReference type="Proteomes" id="UP001161247">
    <property type="component" value="Chromosome 1"/>
</dbReference>
<feature type="compositionally biased region" description="Polar residues" evidence="1">
    <location>
        <begin position="113"/>
        <end position="123"/>
    </location>
</feature>
<proteinExistence type="predicted"/>
<dbReference type="AlphaFoldDB" id="A0AAV1C2C8"/>
<evidence type="ECO:0000313" key="2">
    <source>
        <dbReference type="EMBL" id="CAI9089298.1"/>
    </source>
</evidence>
<name>A0AAV1C2C8_OLDCO</name>